<dbReference type="Proteomes" id="UP001159428">
    <property type="component" value="Unassembled WGS sequence"/>
</dbReference>
<evidence type="ECO:0000313" key="3">
    <source>
        <dbReference type="EMBL" id="CAH3031282.1"/>
    </source>
</evidence>
<keyword evidence="2" id="KW-0472">Membrane</keyword>
<comment type="caution">
    <text evidence="3">The sequence shown here is derived from an EMBL/GenBank/DDBJ whole genome shotgun (WGS) entry which is preliminary data.</text>
</comment>
<feature type="transmembrane region" description="Helical" evidence="2">
    <location>
        <begin position="80"/>
        <end position="97"/>
    </location>
</feature>
<organism evidence="3 4">
    <name type="scientific">Pocillopora meandrina</name>
    <dbReference type="NCBI Taxonomy" id="46732"/>
    <lineage>
        <taxon>Eukaryota</taxon>
        <taxon>Metazoa</taxon>
        <taxon>Cnidaria</taxon>
        <taxon>Anthozoa</taxon>
        <taxon>Hexacorallia</taxon>
        <taxon>Scleractinia</taxon>
        <taxon>Astrocoeniina</taxon>
        <taxon>Pocilloporidae</taxon>
        <taxon>Pocillopora</taxon>
    </lineage>
</organism>
<sequence>SRVLVLRIFLAKMGEKKGGNPGEKRTNKSKDGGSSDDSKTSYKNFAFLCLMVLPSLFWLAAVGGDVISNAGTVFGNNSKILSVIGLIVITIIAGYLFKPLRLYSKLLLPAFLWALLLPTFQIYLCSPLEIKNENIGTQYSLKTTASEFLQQACEEVCLNKSKIPSSYALTFFTPRVSLRVKFSQIVDLNITTSTMVGDEKVPLAKIVLLKSWRSVKGKYFGLHIITRVPVKIKKFQESMTAKQGMLLSGRVENIPSDLKKLRSDLEKQRHFIRPFVLEVFRATPIEE</sequence>
<evidence type="ECO:0000256" key="1">
    <source>
        <dbReference type="SAM" id="MobiDB-lite"/>
    </source>
</evidence>
<name>A0AAU9VIW2_9CNID</name>
<dbReference type="AlphaFoldDB" id="A0AAU9VIW2"/>
<feature type="region of interest" description="Disordered" evidence="1">
    <location>
        <begin position="16"/>
        <end position="37"/>
    </location>
</feature>
<feature type="transmembrane region" description="Helical" evidence="2">
    <location>
        <begin position="45"/>
        <end position="68"/>
    </location>
</feature>
<protein>
    <submittedName>
        <fullName evidence="3">Uncharacterized protein</fullName>
    </submittedName>
</protein>
<keyword evidence="2" id="KW-0812">Transmembrane</keyword>
<keyword evidence="2" id="KW-1133">Transmembrane helix</keyword>
<accession>A0AAU9VIW2</accession>
<feature type="transmembrane region" description="Helical" evidence="2">
    <location>
        <begin position="106"/>
        <end position="124"/>
    </location>
</feature>
<evidence type="ECO:0000256" key="2">
    <source>
        <dbReference type="SAM" id="Phobius"/>
    </source>
</evidence>
<reference evidence="3 4" key="1">
    <citation type="submission" date="2022-05" db="EMBL/GenBank/DDBJ databases">
        <authorList>
            <consortium name="Genoscope - CEA"/>
            <person name="William W."/>
        </authorList>
    </citation>
    <scope>NUCLEOTIDE SEQUENCE [LARGE SCALE GENOMIC DNA]</scope>
</reference>
<feature type="non-terminal residue" evidence="3">
    <location>
        <position position="1"/>
    </location>
</feature>
<keyword evidence="4" id="KW-1185">Reference proteome</keyword>
<dbReference type="EMBL" id="CALNXJ010000001">
    <property type="protein sequence ID" value="CAH3031282.1"/>
    <property type="molecule type" value="Genomic_DNA"/>
</dbReference>
<evidence type="ECO:0000313" key="4">
    <source>
        <dbReference type="Proteomes" id="UP001159428"/>
    </source>
</evidence>
<proteinExistence type="predicted"/>
<gene>
    <name evidence="3" type="ORF">PMEA_00001286</name>
</gene>